<dbReference type="Proteomes" id="UP000514720">
    <property type="component" value="Chromosome"/>
</dbReference>
<reference evidence="2 3" key="1">
    <citation type="submission" date="2020-02" db="EMBL/GenBank/DDBJ databases">
        <authorList>
            <person name="Zheng R.K."/>
            <person name="Sun C.M."/>
        </authorList>
    </citation>
    <scope>NUCLEOTIDE SEQUENCE [LARGE SCALE GENOMIC DNA]</scope>
    <source>
        <strain evidence="3">zrk13</strain>
    </source>
</reference>
<dbReference type="Gene3D" id="3.90.180.10">
    <property type="entry name" value="Medium-chain alcohol dehydrogenases, catalytic domain"/>
    <property type="match status" value="1"/>
</dbReference>
<evidence type="ECO:0000313" key="3">
    <source>
        <dbReference type="Proteomes" id="UP000514720"/>
    </source>
</evidence>
<protein>
    <submittedName>
        <fullName evidence="2">NAD(P)-dependent alcohol dehydrogenase</fullName>
    </submittedName>
</protein>
<name>A0A7L7KRJ4_9MOLU</name>
<proteinExistence type="predicted"/>
<dbReference type="PANTHER" id="PTHR44013">
    <property type="entry name" value="ZINC-TYPE ALCOHOL DEHYDROGENASE-LIKE PROTEIN C16A3.02C"/>
    <property type="match status" value="1"/>
</dbReference>
<accession>A0A7L7KRJ4</accession>
<keyword evidence="3" id="KW-1185">Reference proteome</keyword>
<gene>
    <name evidence="2" type="ORF">G4Z02_03345</name>
</gene>
<dbReference type="InterPro" id="IPR036291">
    <property type="entry name" value="NAD(P)-bd_dom_sf"/>
</dbReference>
<evidence type="ECO:0000259" key="1">
    <source>
        <dbReference type="SMART" id="SM00829"/>
    </source>
</evidence>
<evidence type="ECO:0000313" key="2">
    <source>
        <dbReference type="EMBL" id="QMS84826.1"/>
    </source>
</evidence>
<sequence>MKAMYCPKYGGPEVYRLMDVEQPIPSENEILVEVYRSIVSPTDVNFRSGKPFVARLFSGLTKPKKTIHGEMFVGKVVQVGSGVTEFKVDDLVYGTNGMKLGAYAEYVAVDTKEAIKKVPNDIKYKDALPLLDGGITALPFLRELAKAKKGDTVLINGASGAVGSMAVMIAKHLGCHVTGVCSTNNVEAVMNVGADEVIDYTKEDFTQNKNTYDIIFDTVGKASYSKAKQALTEHGLFITTVPTPGIMLQALFKKNSTKRRASFMAAGLRKPAQKISDLEYLEELIRNNELTPLHGNEYPLSKLGEAQTYVETGHKVGNVTVIVKKEA</sequence>
<dbReference type="PANTHER" id="PTHR44013:SF1">
    <property type="entry name" value="ZINC-TYPE ALCOHOL DEHYDROGENASE-LIKE PROTEIN C16A3.02C"/>
    <property type="match status" value="1"/>
</dbReference>
<dbReference type="GO" id="GO:0016491">
    <property type="term" value="F:oxidoreductase activity"/>
    <property type="evidence" value="ECO:0007669"/>
    <property type="project" value="InterPro"/>
</dbReference>
<dbReference type="KEGG" id="xcl:G4Z02_03345"/>
<dbReference type="InterPro" id="IPR013154">
    <property type="entry name" value="ADH-like_N"/>
</dbReference>
<dbReference type="Gene3D" id="3.40.50.720">
    <property type="entry name" value="NAD(P)-binding Rossmann-like Domain"/>
    <property type="match status" value="1"/>
</dbReference>
<dbReference type="SMART" id="SM00829">
    <property type="entry name" value="PKS_ER"/>
    <property type="match status" value="1"/>
</dbReference>
<dbReference type="InterPro" id="IPR011032">
    <property type="entry name" value="GroES-like_sf"/>
</dbReference>
<dbReference type="AlphaFoldDB" id="A0A7L7KRJ4"/>
<dbReference type="InterPro" id="IPR020843">
    <property type="entry name" value="ER"/>
</dbReference>
<dbReference type="Pfam" id="PF08240">
    <property type="entry name" value="ADH_N"/>
    <property type="match status" value="1"/>
</dbReference>
<dbReference type="InterPro" id="IPR052733">
    <property type="entry name" value="Chloroplast_QOR"/>
</dbReference>
<dbReference type="RefSeq" id="WP_258878448.1">
    <property type="nucleotide sequence ID" value="NZ_CP048914.1"/>
</dbReference>
<dbReference type="CDD" id="cd08267">
    <property type="entry name" value="MDR1"/>
    <property type="match status" value="1"/>
</dbReference>
<dbReference type="Pfam" id="PF13602">
    <property type="entry name" value="ADH_zinc_N_2"/>
    <property type="match status" value="1"/>
</dbReference>
<dbReference type="SUPFAM" id="SSF51735">
    <property type="entry name" value="NAD(P)-binding Rossmann-fold domains"/>
    <property type="match status" value="1"/>
</dbReference>
<organism evidence="2 3">
    <name type="scientific">Candidatus Xianfuyuplasma coldseepsis</name>
    <dbReference type="NCBI Taxonomy" id="2782163"/>
    <lineage>
        <taxon>Bacteria</taxon>
        <taxon>Bacillati</taxon>
        <taxon>Mycoplasmatota</taxon>
        <taxon>Mollicutes</taxon>
        <taxon>Candidatus Izemoplasmatales</taxon>
        <taxon>Candidatus Izemoplasmataceae</taxon>
        <taxon>Candidatus Xianfuyuplasma</taxon>
    </lineage>
</organism>
<dbReference type="SUPFAM" id="SSF50129">
    <property type="entry name" value="GroES-like"/>
    <property type="match status" value="1"/>
</dbReference>
<feature type="domain" description="Enoyl reductase (ER)" evidence="1">
    <location>
        <begin position="10"/>
        <end position="321"/>
    </location>
</feature>
<dbReference type="EMBL" id="CP048914">
    <property type="protein sequence ID" value="QMS84826.1"/>
    <property type="molecule type" value="Genomic_DNA"/>
</dbReference>